<dbReference type="EMBL" id="JAHUZB010000011">
    <property type="protein sequence ID" value="MBV7392385.1"/>
    <property type="molecule type" value="Genomic_DNA"/>
</dbReference>
<evidence type="ECO:0000313" key="2">
    <source>
        <dbReference type="EMBL" id="MBV7392385.1"/>
    </source>
</evidence>
<dbReference type="PROSITE" id="PS50076">
    <property type="entry name" value="DNAJ_2"/>
    <property type="match status" value="1"/>
</dbReference>
<gene>
    <name evidence="2" type="ORF">KUA55_17130</name>
</gene>
<proteinExistence type="predicted"/>
<dbReference type="RefSeq" id="WP_218327598.1">
    <property type="nucleotide sequence ID" value="NZ_JAHUZB010000011.1"/>
</dbReference>
<feature type="domain" description="J" evidence="1">
    <location>
        <begin position="1"/>
        <end position="62"/>
    </location>
</feature>
<dbReference type="CDD" id="cd06257">
    <property type="entry name" value="DnaJ"/>
    <property type="match status" value="1"/>
</dbReference>
<accession>A0ABS6THW5</accession>
<dbReference type="InterPro" id="IPR001623">
    <property type="entry name" value="DnaJ_domain"/>
</dbReference>
<evidence type="ECO:0000259" key="1">
    <source>
        <dbReference type="PROSITE" id="PS50076"/>
    </source>
</evidence>
<dbReference type="Proteomes" id="UP000774130">
    <property type="component" value="Unassembled WGS sequence"/>
</dbReference>
<evidence type="ECO:0000313" key="3">
    <source>
        <dbReference type="Proteomes" id="UP000774130"/>
    </source>
</evidence>
<organism evidence="2 3">
    <name type="scientific">Enterococcus alishanensis</name>
    <dbReference type="NCBI Taxonomy" id="1303817"/>
    <lineage>
        <taxon>Bacteria</taxon>
        <taxon>Bacillati</taxon>
        <taxon>Bacillota</taxon>
        <taxon>Bacilli</taxon>
        <taxon>Lactobacillales</taxon>
        <taxon>Enterococcaceae</taxon>
        <taxon>Enterococcus</taxon>
    </lineage>
</organism>
<sequence>MTTYIKEVETLEELKQVYKKLALKHHPDCGGDEEVMKIINNEYDSLFEKLKHIHKNKDNEFYEKETTETPEEWREIISQLLNLKMQNVLIEVIGSFLWVTGETKPYKEELKALGLKWGNKKKAWYLSPKGYKRHGKKDYDMNKIRDMYGSQTVKNYSQKQLKEA</sequence>
<name>A0ABS6THW5_9ENTE</name>
<protein>
    <submittedName>
        <fullName evidence="2">Molecular chaperone DnaJ</fullName>
    </submittedName>
</protein>
<reference evidence="2 3" key="1">
    <citation type="submission" date="2021-06" db="EMBL/GenBank/DDBJ databases">
        <title>Enterococcus alishanensis sp. nov., a novel lactic acid bacterium isolated from fresh coffee beans.</title>
        <authorList>
            <person name="Chen Y.-S."/>
        </authorList>
    </citation>
    <scope>NUCLEOTIDE SEQUENCE [LARGE SCALE GENOMIC DNA]</scope>
    <source>
        <strain evidence="2 3">ALS3</strain>
    </source>
</reference>
<comment type="caution">
    <text evidence="2">The sequence shown here is derived from an EMBL/GenBank/DDBJ whole genome shotgun (WGS) entry which is preliminary data.</text>
</comment>
<keyword evidence="3" id="KW-1185">Reference proteome</keyword>